<feature type="domain" description="ATPase dynein-related AAA" evidence="1">
    <location>
        <begin position="288"/>
        <end position="440"/>
    </location>
</feature>
<dbReference type="Pfam" id="PF07728">
    <property type="entry name" value="AAA_5"/>
    <property type="match status" value="1"/>
</dbReference>
<gene>
    <name evidence="2" type="ORF">MYMAC_003539</name>
</gene>
<dbReference type="InterPro" id="IPR052934">
    <property type="entry name" value="Methyl-DNA_Rec/Restrict_Enz"/>
</dbReference>
<dbReference type="PANTHER" id="PTHR37291">
    <property type="entry name" value="5-METHYLCYTOSINE-SPECIFIC RESTRICTION ENZYME B"/>
    <property type="match status" value="1"/>
</dbReference>
<evidence type="ECO:0000313" key="3">
    <source>
        <dbReference type="Proteomes" id="UP000217343"/>
    </source>
</evidence>
<dbReference type="GO" id="GO:0016887">
    <property type="term" value="F:ATP hydrolysis activity"/>
    <property type="evidence" value="ECO:0007669"/>
    <property type="project" value="InterPro"/>
</dbReference>
<dbReference type="PANTHER" id="PTHR37291:SF1">
    <property type="entry name" value="TYPE IV METHYL-DIRECTED RESTRICTION ENZYME ECOKMCRB SUBUNIT"/>
    <property type="match status" value="1"/>
</dbReference>
<dbReference type="EMBL" id="CP022203">
    <property type="protein sequence ID" value="ATB47916.1"/>
    <property type="molecule type" value="Genomic_DNA"/>
</dbReference>
<keyword evidence="2" id="KW-0378">Hydrolase</keyword>
<keyword evidence="2" id="KW-0255">Endonuclease</keyword>
<organism evidence="2 3">
    <name type="scientific">Corallococcus macrosporus DSM 14697</name>
    <dbReference type="NCBI Taxonomy" id="1189310"/>
    <lineage>
        <taxon>Bacteria</taxon>
        <taxon>Pseudomonadati</taxon>
        <taxon>Myxococcota</taxon>
        <taxon>Myxococcia</taxon>
        <taxon>Myxococcales</taxon>
        <taxon>Cystobacterineae</taxon>
        <taxon>Myxococcaceae</taxon>
        <taxon>Corallococcus</taxon>
    </lineage>
</organism>
<dbReference type="AlphaFoldDB" id="A0A250JXR9"/>
<keyword evidence="2" id="KW-0540">Nuclease</keyword>
<sequence>MLPTRSADRRAQQAHTTDAFGSAHALPSLLKIVPYYGSGEIRQMGAPVASSDPDALGRLSDRIRVGLAGTDRSSVRPLLEGLFGGRFAQRHTEKTMFRDAYSLGEGSGDGVPYAGLIHPENPQSGPYGGTSLVWFPTTEAGSLIGLVVGTRGLSPDEGILMRPGHRRRIAALRRYLAQRRVEVWTKPDPAALGVLVPKTVRERFAGFDGTFQRYGREMYCTAVVPSDPAKARWVVQAFLDLYAHERGWQVLKPYEAEYDRLHGELRSDLFPSVDAEVVHRLLQSRHFVILQGPPGTGKTRLAEEIRERFFGGQGMTVQFHPAVTYEDFVVGLTPDARAGSLRFAVRSGWLLEAARAARERPFLLTIDELNRADLGKVLGEAIYLFEPGEIGSERPRSIRLPHQAEGMSTLDLPANLFVLATMNTADRSIAPLDLAIRRRFAFVHVPPDREVVVAQGLGLATEVFDRLTDIFVEHAPPEALELLPGHAYFIAKDTADLLSRFRFELLPLLDEYLRQGFLGPASSELSAVRDSIEDAVHQFEHAASTK</sequence>
<dbReference type="GO" id="GO:0005524">
    <property type="term" value="F:ATP binding"/>
    <property type="evidence" value="ECO:0007669"/>
    <property type="project" value="InterPro"/>
</dbReference>
<name>A0A250JXR9_9BACT</name>
<dbReference type="Gene3D" id="3.40.50.300">
    <property type="entry name" value="P-loop containing nucleotide triphosphate hydrolases"/>
    <property type="match status" value="1"/>
</dbReference>
<dbReference type="Proteomes" id="UP000217343">
    <property type="component" value="Chromosome"/>
</dbReference>
<dbReference type="GO" id="GO:0004519">
    <property type="term" value="F:endonuclease activity"/>
    <property type="evidence" value="ECO:0007669"/>
    <property type="project" value="UniProtKB-KW"/>
</dbReference>
<dbReference type="SUPFAM" id="SSF52540">
    <property type="entry name" value="P-loop containing nucleoside triphosphate hydrolases"/>
    <property type="match status" value="1"/>
</dbReference>
<dbReference type="KEGG" id="mmas:MYMAC_003539"/>
<accession>A0A250JXR9</accession>
<reference evidence="2 3" key="1">
    <citation type="submission" date="2017-06" db="EMBL/GenBank/DDBJ databases">
        <title>Sequencing and comparative analysis of myxobacterial genomes.</title>
        <authorList>
            <person name="Rupp O."/>
            <person name="Goesmann A."/>
            <person name="Sogaard-Andersen L."/>
        </authorList>
    </citation>
    <scope>NUCLEOTIDE SEQUENCE [LARGE SCALE GENOMIC DNA]</scope>
    <source>
        <strain evidence="2 3">DSM 14697</strain>
    </source>
</reference>
<keyword evidence="3" id="KW-1185">Reference proteome</keyword>
<protein>
    <submittedName>
        <fullName evidence="2">GTPase subunit of restriction endonuclease</fullName>
    </submittedName>
</protein>
<evidence type="ECO:0000313" key="2">
    <source>
        <dbReference type="EMBL" id="ATB47916.1"/>
    </source>
</evidence>
<dbReference type="InterPro" id="IPR027417">
    <property type="entry name" value="P-loop_NTPase"/>
</dbReference>
<evidence type="ECO:0000259" key="1">
    <source>
        <dbReference type="Pfam" id="PF07728"/>
    </source>
</evidence>
<dbReference type="InterPro" id="IPR011704">
    <property type="entry name" value="ATPase_dyneun-rel_AAA"/>
</dbReference>
<proteinExistence type="predicted"/>